<evidence type="ECO:0000256" key="3">
    <source>
        <dbReference type="ARBA" id="ARBA00022603"/>
    </source>
</evidence>
<sequence length="298" mass="33589">MRFEHESVMPREVLELLVTNRQGIYVDATLGGAGHTVRLLESYPDIRIIGIDQDDQALDYARSKIEPFQDRAQAVKGNFRYLTELLASMGLEQVDGVLFDLGVSSPQLDRAERGFSYQHEDAPLDMRMDSDNPVTAFRLVNTKSEQEIAQAIRTWGEERWASRIAAFIVNARKTEPIRTTGQLVDVIRAAIPAAARRQGGHPARRTFQALRIWVNDEMGALQDGVQEAWRVLAPGGRIAVISFHSLEDRIVKHQFRDWHNQHLARLITKHPLTADAAELDGNPRARSAKLRVVEKLAS</sequence>
<dbReference type="InterPro" id="IPR029063">
    <property type="entry name" value="SAM-dependent_MTases_sf"/>
</dbReference>
<dbReference type="InterPro" id="IPR002903">
    <property type="entry name" value="RsmH"/>
</dbReference>
<dbReference type="Proteomes" id="UP000533476">
    <property type="component" value="Unassembled WGS sequence"/>
</dbReference>
<dbReference type="EC" id="2.1.1.199" evidence="6"/>
<keyword evidence="5 6" id="KW-0949">S-adenosyl-L-methionine</keyword>
<keyword evidence="4 6" id="KW-0808">Transferase</keyword>
<comment type="subcellular location">
    <subcellularLocation>
        <location evidence="6">Cytoplasm</location>
    </subcellularLocation>
</comment>
<dbReference type="Gene3D" id="3.40.50.150">
    <property type="entry name" value="Vaccinia Virus protein VP39"/>
    <property type="match status" value="1"/>
</dbReference>
<comment type="function">
    <text evidence="6">Specifically methylates the N4 position of cytidine in position 1402 (C1402) of 16S rRNA.</text>
</comment>
<accession>A0A7Y0L1J9</accession>
<dbReference type="EMBL" id="JABBVZ010000010">
    <property type="protein sequence ID" value="NMP21606.1"/>
    <property type="molecule type" value="Genomic_DNA"/>
</dbReference>
<proteinExistence type="inferred from homology"/>
<comment type="similarity">
    <text evidence="1 6">Belongs to the methyltransferase superfamily. RsmH family.</text>
</comment>
<dbReference type="GO" id="GO:0070475">
    <property type="term" value="P:rRNA base methylation"/>
    <property type="evidence" value="ECO:0007669"/>
    <property type="project" value="UniProtKB-UniRule"/>
</dbReference>
<comment type="catalytic activity">
    <reaction evidence="6">
        <text>cytidine(1402) in 16S rRNA + S-adenosyl-L-methionine = N(4)-methylcytidine(1402) in 16S rRNA + S-adenosyl-L-homocysteine + H(+)</text>
        <dbReference type="Rhea" id="RHEA:42928"/>
        <dbReference type="Rhea" id="RHEA-COMP:10286"/>
        <dbReference type="Rhea" id="RHEA-COMP:10287"/>
        <dbReference type="ChEBI" id="CHEBI:15378"/>
        <dbReference type="ChEBI" id="CHEBI:57856"/>
        <dbReference type="ChEBI" id="CHEBI:59789"/>
        <dbReference type="ChEBI" id="CHEBI:74506"/>
        <dbReference type="ChEBI" id="CHEBI:82748"/>
        <dbReference type="EC" id="2.1.1.199"/>
    </reaction>
</comment>
<organism evidence="7 8">
    <name type="scientific">Sulfobacillus harzensis</name>
    <dbReference type="NCBI Taxonomy" id="2729629"/>
    <lineage>
        <taxon>Bacteria</taxon>
        <taxon>Bacillati</taxon>
        <taxon>Bacillota</taxon>
        <taxon>Clostridia</taxon>
        <taxon>Eubacteriales</taxon>
        <taxon>Clostridiales Family XVII. Incertae Sedis</taxon>
        <taxon>Sulfobacillus</taxon>
    </lineage>
</organism>
<name>A0A7Y0L1J9_9FIRM</name>
<reference evidence="7 8" key="1">
    <citation type="submission" date="2020-04" db="EMBL/GenBank/DDBJ databases">
        <authorList>
            <person name="Zhang R."/>
            <person name="Schippers A."/>
        </authorList>
    </citation>
    <scope>NUCLEOTIDE SEQUENCE [LARGE SCALE GENOMIC DNA]</scope>
    <source>
        <strain evidence="7 8">DSM 109850</strain>
    </source>
</reference>
<evidence type="ECO:0000313" key="7">
    <source>
        <dbReference type="EMBL" id="NMP21606.1"/>
    </source>
</evidence>
<dbReference type="GO" id="GO:0071424">
    <property type="term" value="F:rRNA (cytosine-N4-)-methyltransferase activity"/>
    <property type="evidence" value="ECO:0007669"/>
    <property type="project" value="UniProtKB-UniRule"/>
</dbReference>
<evidence type="ECO:0000256" key="2">
    <source>
        <dbReference type="ARBA" id="ARBA00022552"/>
    </source>
</evidence>
<keyword evidence="6" id="KW-0963">Cytoplasm</keyword>
<dbReference type="CDD" id="cd02440">
    <property type="entry name" value="AdoMet_MTases"/>
    <property type="match status" value="1"/>
</dbReference>
<dbReference type="NCBIfam" id="TIGR00006">
    <property type="entry name" value="16S rRNA (cytosine(1402)-N(4))-methyltransferase RsmH"/>
    <property type="match status" value="1"/>
</dbReference>
<feature type="binding site" evidence="6">
    <location>
        <position position="52"/>
    </location>
    <ligand>
        <name>S-adenosyl-L-methionine</name>
        <dbReference type="ChEBI" id="CHEBI:59789"/>
    </ligand>
</feature>
<feature type="binding site" evidence="6">
    <location>
        <begin position="33"/>
        <end position="35"/>
    </location>
    <ligand>
        <name>S-adenosyl-L-methionine</name>
        <dbReference type="ChEBI" id="CHEBI:59789"/>
    </ligand>
</feature>
<dbReference type="SUPFAM" id="SSF53335">
    <property type="entry name" value="S-adenosyl-L-methionine-dependent methyltransferases"/>
    <property type="match status" value="1"/>
</dbReference>
<dbReference type="SUPFAM" id="SSF81799">
    <property type="entry name" value="Putative methyltransferase TM0872, insert domain"/>
    <property type="match status" value="1"/>
</dbReference>
<dbReference type="AlphaFoldDB" id="A0A7Y0L1J9"/>
<evidence type="ECO:0000256" key="6">
    <source>
        <dbReference type="HAMAP-Rule" id="MF_01007"/>
    </source>
</evidence>
<keyword evidence="8" id="KW-1185">Reference proteome</keyword>
<dbReference type="Pfam" id="PF01795">
    <property type="entry name" value="Methyltransf_5"/>
    <property type="match status" value="1"/>
</dbReference>
<evidence type="ECO:0000256" key="5">
    <source>
        <dbReference type="ARBA" id="ARBA00022691"/>
    </source>
</evidence>
<dbReference type="InterPro" id="IPR023397">
    <property type="entry name" value="SAM-dep_MeTrfase_MraW_recog"/>
</dbReference>
<dbReference type="RefSeq" id="WP_169097255.1">
    <property type="nucleotide sequence ID" value="NZ_JABBVZ010000010.1"/>
</dbReference>
<dbReference type="HAMAP" id="MF_01007">
    <property type="entry name" value="16SrRNA_methyltr_H"/>
    <property type="match status" value="1"/>
</dbReference>
<feature type="binding site" evidence="6">
    <location>
        <position position="100"/>
    </location>
    <ligand>
        <name>S-adenosyl-L-methionine</name>
        <dbReference type="ChEBI" id="CHEBI:59789"/>
    </ligand>
</feature>
<comment type="caution">
    <text evidence="7">The sequence shown here is derived from an EMBL/GenBank/DDBJ whole genome shotgun (WGS) entry which is preliminary data.</text>
</comment>
<dbReference type="PANTHER" id="PTHR11265">
    <property type="entry name" value="S-ADENOSYL-METHYLTRANSFERASE MRAW"/>
    <property type="match status" value="1"/>
</dbReference>
<dbReference type="PANTHER" id="PTHR11265:SF0">
    <property type="entry name" value="12S RRNA N4-METHYLCYTIDINE METHYLTRANSFERASE"/>
    <property type="match status" value="1"/>
</dbReference>
<evidence type="ECO:0000256" key="1">
    <source>
        <dbReference type="ARBA" id="ARBA00010396"/>
    </source>
</evidence>
<keyword evidence="3 6" id="KW-0489">Methyltransferase</keyword>
<gene>
    <name evidence="6 7" type="primary">rsmH</name>
    <name evidence="7" type="ORF">HIJ39_04460</name>
</gene>
<dbReference type="PIRSF" id="PIRSF004486">
    <property type="entry name" value="MraW"/>
    <property type="match status" value="1"/>
</dbReference>
<evidence type="ECO:0000313" key="8">
    <source>
        <dbReference type="Proteomes" id="UP000533476"/>
    </source>
</evidence>
<protein>
    <recommendedName>
        <fullName evidence="6">Ribosomal RNA small subunit methyltransferase H</fullName>
        <ecNumber evidence="6">2.1.1.199</ecNumber>
    </recommendedName>
    <alternativeName>
        <fullName evidence="6">16S rRNA m(4)C1402 methyltransferase</fullName>
    </alternativeName>
    <alternativeName>
        <fullName evidence="6">rRNA (cytosine-N(4)-)-methyltransferase RsmH</fullName>
    </alternativeName>
</protein>
<evidence type="ECO:0000256" key="4">
    <source>
        <dbReference type="ARBA" id="ARBA00022679"/>
    </source>
</evidence>
<feature type="binding site" evidence="6">
    <location>
        <position position="107"/>
    </location>
    <ligand>
        <name>S-adenosyl-L-methionine</name>
        <dbReference type="ChEBI" id="CHEBI:59789"/>
    </ligand>
</feature>
<dbReference type="GO" id="GO:0005737">
    <property type="term" value="C:cytoplasm"/>
    <property type="evidence" value="ECO:0007669"/>
    <property type="project" value="UniProtKB-SubCell"/>
</dbReference>
<feature type="binding site" evidence="6">
    <location>
        <position position="79"/>
    </location>
    <ligand>
        <name>S-adenosyl-L-methionine</name>
        <dbReference type="ChEBI" id="CHEBI:59789"/>
    </ligand>
</feature>
<keyword evidence="2 6" id="KW-0698">rRNA processing</keyword>
<dbReference type="Gene3D" id="1.10.150.170">
    <property type="entry name" value="Putative methyltransferase TM0872, insert domain"/>
    <property type="match status" value="1"/>
</dbReference>